<evidence type="ECO:0000259" key="13">
    <source>
        <dbReference type="PROSITE" id="PS50089"/>
    </source>
</evidence>
<dbReference type="PANTHER" id="PTHR15067:SF5">
    <property type="entry name" value="E3 UBIQUITIN-PROTEIN LIGASE AMFR"/>
    <property type="match status" value="1"/>
</dbReference>
<dbReference type="Proteomes" id="UP000655588">
    <property type="component" value="Unassembled WGS sequence"/>
</dbReference>
<evidence type="ECO:0000256" key="2">
    <source>
        <dbReference type="ARBA" id="ARBA00004906"/>
    </source>
</evidence>
<dbReference type="GO" id="GO:0008270">
    <property type="term" value="F:zinc ion binding"/>
    <property type="evidence" value="ECO:0007669"/>
    <property type="project" value="UniProtKB-KW"/>
</dbReference>
<evidence type="ECO:0000256" key="10">
    <source>
        <dbReference type="PROSITE-ProRule" id="PRU00175"/>
    </source>
</evidence>
<feature type="transmembrane region" description="Helical" evidence="12">
    <location>
        <begin position="108"/>
        <end position="126"/>
    </location>
</feature>
<comment type="subcellular location">
    <subcellularLocation>
        <location evidence="1">Membrane</location>
        <topology evidence="1">Multi-pass membrane protein</topology>
    </subcellularLocation>
</comment>
<evidence type="ECO:0000256" key="11">
    <source>
        <dbReference type="SAM" id="MobiDB-lite"/>
    </source>
</evidence>
<evidence type="ECO:0000256" key="1">
    <source>
        <dbReference type="ARBA" id="ARBA00004141"/>
    </source>
</evidence>
<organism evidence="15 16">
    <name type="scientific">Frieseomelitta varia</name>
    <dbReference type="NCBI Taxonomy" id="561572"/>
    <lineage>
        <taxon>Eukaryota</taxon>
        <taxon>Metazoa</taxon>
        <taxon>Ecdysozoa</taxon>
        <taxon>Arthropoda</taxon>
        <taxon>Hexapoda</taxon>
        <taxon>Insecta</taxon>
        <taxon>Pterygota</taxon>
        <taxon>Neoptera</taxon>
        <taxon>Endopterygota</taxon>
        <taxon>Hymenoptera</taxon>
        <taxon>Apocrita</taxon>
        <taxon>Aculeata</taxon>
        <taxon>Apoidea</taxon>
        <taxon>Anthophila</taxon>
        <taxon>Apidae</taxon>
        <taxon>Frieseomelitta</taxon>
    </lineage>
</organism>
<dbReference type="InterPro" id="IPR001841">
    <property type="entry name" value="Znf_RING"/>
</dbReference>
<feature type="transmembrane region" description="Helical" evidence="12">
    <location>
        <begin position="210"/>
        <end position="235"/>
    </location>
</feature>
<dbReference type="GO" id="GO:0006511">
    <property type="term" value="P:ubiquitin-dependent protein catabolic process"/>
    <property type="evidence" value="ECO:0007669"/>
    <property type="project" value="TreeGrafter"/>
</dbReference>
<evidence type="ECO:0000256" key="4">
    <source>
        <dbReference type="ARBA" id="ARBA00022692"/>
    </source>
</evidence>
<evidence type="ECO:0000256" key="12">
    <source>
        <dbReference type="SAM" id="Phobius"/>
    </source>
</evidence>
<feature type="region of interest" description="Disordered" evidence="11">
    <location>
        <begin position="543"/>
        <end position="587"/>
    </location>
</feature>
<dbReference type="GO" id="GO:0043130">
    <property type="term" value="F:ubiquitin binding"/>
    <property type="evidence" value="ECO:0007669"/>
    <property type="project" value="InterPro"/>
</dbReference>
<dbReference type="CDD" id="cd16455">
    <property type="entry name" value="RING-H2_AMFR"/>
    <property type="match status" value="1"/>
</dbReference>
<dbReference type="InterPro" id="IPR013083">
    <property type="entry name" value="Znf_RING/FYVE/PHD"/>
</dbReference>
<feature type="domain" description="CUE" evidence="14">
    <location>
        <begin position="477"/>
        <end position="519"/>
    </location>
</feature>
<evidence type="ECO:0000256" key="9">
    <source>
        <dbReference type="ARBA" id="ARBA00023136"/>
    </source>
</evidence>
<comment type="pathway">
    <text evidence="2">Protein modification; protein ubiquitination.</text>
</comment>
<dbReference type="Gene3D" id="1.10.8.10">
    <property type="entry name" value="DNA helicase RuvA subunit, C-terminal domain"/>
    <property type="match status" value="1"/>
</dbReference>
<dbReference type="GO" id="GO:0016020">
    <property type="term" value="C:membrane"/>
    <property type="evidence" value="ECO:0007669"/>
    <property type="project" value="UniProtKB-SubCell"/>
</dbReference>
<evidence type="ECO:0000256" key="5">
    <source>
        <dbReference type="ARBA" id="ARBA00022723"/>
    </source>
</evidence>
<feature type="transmembrane region" description="Helical" evidence="12">
    <location>
        <begin position="39"/>
        <end position="58"/>
    </location>
</feature>
<evidence type="ECO:0000256" key="8">
    <source>
        <dbReference type="ARBA" id="ARBA00022989"/>
    </source>
</evidence>
<dbReference type="Pfam" id="PF02845">
    <property type="entry name" value="CUE"/>
    <property type="match status" value="1"/>
</dbReference>
<feature type="transmembrane region" description="Helical" evidence="12">
    <location>
        <begin position="171"/>
        <end position="189"/>
    </location>
</feature>
<keyword evidence="6 10" id="KW-0863">Zinc-finger</keyword>
<protein>
    <recommendedName>
        <fullName evidence="17">Autocrine motility factor receptor</fullName>
    </recommendedName>
</protein>
<keyword evidence="16" id="KW-1185">Reference proteome</keyword>
<feature type="transmembrane region" description="Helical" evidence="12">
    <location>
        <begin position="285"/>
        <end position="304"/>
    </location>
</feature>
<evidence type="ECO:0000313" key="16">
    <source>
        <dbReference type="Proteomes" id="UP000655588"/>
    </source>
</evidence>
<dbReference type="Gene3D" id="3.30.40.10">
    <property type="entry name" value="Zinc/RING finger domain, C3HC4 (zinc finger)"/>
    <property type="match status" value="1"/>
</dbReference>
<evidence type="ECO:0000256" key="6">
    <source>
        <dbReference type="ARBA" id="ARBA00022771"/>
    </source>
</evidence>
<dbReference type="GO" id="GO:0005783">
    <property type="term" value="C:endoplasmic reticulum"/>
    <property type="evidence" value="ECO:0007669"/>
    <property type="project" value="TreeGrafter"/>
</dbReference>
<dbReference type="AlphaFoldDB" id="A0A833VZ90"/>
<gene>
    <name evidence="15" type="ORF">E2986_08806</name>
</gene>
<dbReference type="PROSITE" id="PS50089">
    <property type="entry name" value="ZF_RING_2"/>
    <property type="match status" value="1"/>
</dbReference>
<feature type="compositionally biased region" description="Low complexity" evidence="11">
    <location>
        <begin position="573"/>
        <end position="582"/>
    </location>
</feature>
<feature type="transmembrane region" description="Helical" evidence="12">
    <location>
        <begin position="146"/>
        <end position="165"/>
    </location>
</feature>
<dbReference type="Pfam" id="PF13639">
    <property type="entry name" value="zf-RING_2"/>
    <property type="match status" value="1"/>
</dbReference>
<feature type="domain" description="RING-type" evidence="13">
    <location>
        <begin position="371"/>
        <end position="409"/>
    </location>
</feature>
<keyword evidence="7" id="KW-0862">Zinc</keyword>
<dbReference type="Pfam" id="PF25563">
    <property type="entry name" value="TPR_SYVN1_N"/>
    <property type="match status" value="1"/>
</dbReference>
<name>A0A833VZ90_9HYME</name>
<feature type="compositionally biased region" description="Polar residues" evidence="11">
    <location>
        <begin position="543"/>
        <end position="552"/>
    </location>
</feature>
<dbReference type="GO" id="GO:0030968">
    <property type="term" value="P:endoplasmic reticulum unfolded protein response"/>
    <property type="evidence" value="ECO:0007669"/>
    <property type="project" value="TreeGrafter"/>
</dbReference>
<feature type="transmembrane region" description="Helical" evidence="12">
    <location>
        <begin position="241"/>
        <end position="264"/>
    </location>
</feature>
<keyword evidence="5" id="KW-0479">Metal-binding</keyword>
<evidence type="ECO:0000313" key="15">
    <source>
        <dbReference type="EMBL" id="KAF3425939.1"/>
    </source>
</evidence>
<dbReference type="SUPFAM" id="SSF57850">
    <property type="entry name" value="RING/U-box"/>
    <property type="match status" value="1"/>
</dbReference>
<dbReference type="SMART" id="SM00184">
    <property type="entry name" value="RING"/>
    <property type="match status" value="1"/>
</dbReference>
<keyword evidence="4 12" id="KW-0812">Transmembrane</keyword>
<keyword evidence="3" id="KW-0808">Transferase</keyword>
<feature type="region of interest" description="Disordered" evidence="11">
    <location>
        <begin position="416"/>
        <end position="435"/>
    </location>
</feature>
<evidence type="ECO:0000256" key="7">
    <source>
        <dbReference type="ARBA" id="ARBA00022833"/>
    </source>
</evidence>
<dbReference type="GO" id="GO:0000151">
    <property type="term" value="C:ubiquitin ligase complex"/>
    <property type="evidence" value="ECO:0007669"/>
    <property type="project" value="TreeGrafter"/>
</dbReference>
<feature type="transmembrane region" description="Helical" evidence="12">
    <location>
        <begin position="310"/>
        <end position="332"/>
    </location>
</feature>
<keyword evidence="9 12" id="KW-0472">Membrane</keyword>
<proteinExistence type="predicted"/>
<dbReference type="GO" id="GO:0005829">
    <property type="term" value="C:cytosol"/>
    <property type="evidence" value="ECO:0007669"/>
    <property type="project" value="TreeGrafter"/>
</dbReference>
<evidence type="ECO:0000259" key="14">
    <source>
        <dbReference type="PROSITE" id="PS51140"/>
    </source>
</evidence>
<dbReference type="PROSITE" id="PS51140">
    <property type="entry name" value="CUE"/>
    <property type="match status" value="1"/>
</dbReference>
<dbReference type="InterPro" id="IPR057992">
    <property type="entry name" value="TPR_SYVN1_N"/>
</dbReference>
<dbReference type="SMART" id="SM00546">
    <property type="entry name" value="CUE"/>
    <property type="match status" value="1"/>
</dbReference>
<dbReference type="FunFam" id="3.30.40.10:FF:000149">
    <property type="entry name" value="E3 ubiquitin-protein ligase AMFR"/>
    <property type="match status" value="1"/>
</dbReference>
<comment type="caution">
    <text evidence="15">The sequence shown here is derived from an EMBL/GenBank/DDBJ whole genome shotgun (WGS) entry which is preliminary data.</text>
</comment>
<dbReference type="PANTHER" id="PTHR15067">
    <property type="entry name" value="E3 UBIQUITIN-PROTEIN LIGASE RNF8"/>
    <property type="match status" value="1"/>
</dbReference>
<evidence type="ECO:0008006" key="17">
    <source>
        <dbReference type="Google" id="ProtNLM"/>
    </source>
</evidence>
<sequence>MFFRPSQTQVTNLSRRKQEIIRAARMPMEFLERLPIPNLRVYTAISFAVLSCSVYYAVQIIKDPAWKSNHTYVETKNESTSDIDSDPRNFAMHLKELLECMLDEPVCIWTLINMAYCVLILLGKTIQKLVFGELRASERQHLKDKFWNFVFYKFIFVFGVLNVQYMDEVVLWWAWFTALGFLSLLSQLCKDRFEYLSFSPTTPGWSHARLLGLLATILALSSFMLLLCTAAAFFFVSFNTFVFTAAECILLGVRTVHVMVRYIIHLYDTRGAGTSSQRSWDKRGPLTYYTDLAAELIVLAVDFLHHVHMLLWSNIFLSMASLVICMQLRYLFYEIQRKITKHRNYLAVLNHMEQNYPMASQEELAENSDNCAICWEKMETARKLPCTHLFHNSCLQSWLEQDTSCPTCRLALSMQPSHRENTQELPTEPQTPARRNENHFFHFDGSRYVSWLPSFSVEVSHNRLRGNISTITHNNSQMDAMIRQVQQLFPHFPRNLIVEDLRMTRSVEWTVENILDGVLISPHHIIEEPQSESVLQIHTSTTETSVSLNTPSAPLPSDPRFDIPLADSGEEPSSLGGRFSKSSSEREQILQRRKELLRLAAKKRYFEKRRKKHEADQHLNDKIV</sequence>
<keyword evidence="8 12" id="KW-1133">Transmembrane helix</keyword>
<dbReference type="CDD" id="cd14421">
    <property type="entry name" value="CUE_AMFR"/>
    <property type="match status" value="1"/>
</dbReference>
<evidence type="ECO:0000256" key="3">
    <source>
        <dbReference type="ARBA" id="ARBA00022679"/>
    </source>
</evidence>
<accession>A0A833VZ90</accession>
<reference evidence="15" key="1">
    <citation type="submission" date="2019-11" db="EMBL/GenBank/DDBJ databases">
        <title>The nuclear and mitochondrial genomes of Frieseomelitta varia - a highly eusocial stingless bee (Meliponini) with a permanently sterile worker caste.</title>
        <authorList>
            <person name="Freitas F.C.P."/>
            <person name="Lourenco A.P."/>
            <person name="Nunes F.M.F."/>
            <person name="Paschoal A.R."/>
            <person name="Abreu F.C.P."/>
            <person name="Barbin F.O."/>
            <person name="Bataglia L."/>
            <person name="Cardoso-Junior C.A.M."/>
            <person name="Cervoni M.S."/>
            <person name="Silva S.R."/>
            <person name="Dalarmi F."/>
            <person name="Del Lama M.A."/>
            <person name="Depintor T.S."/>
            <person name="Ferreira K.M."/>
            <person name="Goria P.S."/>
            <person name="Jaskot M.C."/>
            <person name="Lago D.C."/>
            <person name="Luna-Lucena D."/>
            <person name="Moda L.M."/>
            <person name="Nascimento L."/>
            <person name="Pedrino M."/>
            <person name="Rabico F.O."/>
            <person name="Sanches F.C."/>
            <person name="Santos D.E."/>
            <person name="Santos C.G."/>
            <person name="Vieira J."/>
            <person name="Lopes T.F."/>
            <person name="Barchuk A.R."/>
            <person name="Hartfelder K."/>
            <person name="Simoes Z.L.P."/>
            <person name="Bitondi M.M.G."/>
            <person name="Pinheiro D.G."/>
        </authorList>
    </citation>
    <scope>NUCLEOTIDE SEQUENCE</scope>
    <source>
        <strain evidence="15">USP_RPSP 00005682</strain>
        <tissue evidence="15">Whole individual</tissue>
    </source>
</reference>
<dbReference type="EMBL" id="WNWW01000347">
    <property type="protein sequence ID" value="KAF3425939.1"/>
    <property type="molecule type" value="Genomic_DNA"/>
</dbReference>
<dbReference type="InterPro" id="IPR003892">
    <property type="entry name" value="CUE"/>
</dbReference>
<dbReference type="GO" id="GO:0061630">
    <property type="term" value="F:ubiquitin protein ligase activity"/>
    <property type="evidence" value="ECO:0007669"/>
    <property type="project" value="TreeGrafter"/>
</dbReference>
<dbReference type="GO" id="GO:0070936">
    <property type="term" value="P:protein K48-linked ubiquitination"/>
    <property type="evidence" value="ECO:0007669"/>
    <property type="project" value="TreeGrafter"/>
</dbReference>